<dbReference type="AlphaFoldDB" id="A0A8X6RQK2"/>
<proteinExistence type="predicted"/>
<evidence type="ECO:0000313" key="2">
    <source>
        <dbReference type="Proteomes" id="UP000887159"/>
    </source>
</evidence>
<dbReference type="EMBL" id="BMAU01021173">
    <property type="protein sequence ID" value="GFX93372.1"/>
    <property type="molecule type" value="Genomic_DNA"/>
</dbReference>
<dbReference type="Proteomes" id="UP000887159">
    <property type="component" value="Unassembled WGS sequence"/>
</dbReference>
<accession>A0A8X6RQK2</accession>
<reference evidence="1" key="1">
    <citation type="submission" date="2020-08" db="EMBL/GenBank/DDBJ databases">
        <title>Multicomponent nature underlies the extraordinary mechanical properties of spider dragline silk.</title>
        <authorList>
            <person name="Kono N."/>
            <person name="Nakamura H."/>
            <person name="Mori M."/>
            <person name="Yoshida Y."/>
            <person name="Ohtoshi R."/>
            <person name="Malay A.D."/>
            <person name="Moran D.A.P."/>
            <person name="Tomita M."/>
            <person name="Numata K."/>
            <person name="Arakawa K."/>
        </authorList>
    </citation>
    <scope>NUCLEOTIDE SEQUENCE</scope>
</reference>
<keyword evidence="2" id="KW-1185">Reference proteome</keyword>
<comment type="caution">
    <text evidence="1">The sequence shown here is derived from an EMBL/GenBank/DDBJ whole genome shotgun (WGS) entry which is preliminary data.</text>
</comment>
<name>A0A8X6RQK2_TRICX</name>
<gene>
    <name evidence="1" type="ORF">TNCV_151781</name>
</gene>
<sequence length="137" mass="15957">MQKCVNAKGNCFEGDNVSENLFCKYNDLLDQSRFFVCPAFYELFPIRIVLDTYFEWRNIAHSDGIIVFSNCKPTLEAIKRGETHLSLKKSSFFCSPLRQWQNPAPFSESRSILIPRKMSWPTILQKKPEQLCLQLSQ</sequence>
<organism evidence="1 2">
    <name type="scientific">Trichonephila clavipes</name>
    <name type="common">Golden silk orbweaver</name>
    <name type="synonym">Nephila clavipes</name>
    <dbReference type="NCBI Taxonomy" id="2585209"/>
    <lineage>
        <taxon>Eukaryota</taxon>
        <taxon>Metazoa</taxon>
        <taxon>Ecdysozoa</taxon>
        <taxon>Arthropoda</taxon>
        <taxon>Chelicerata</taxon>
        <taxon>Arachnida</taxon>
        <taxon>Araneae</taxon>
        <taxon>Araneomorphae</taxon>
        <taxon>Entelegynae</taxon>
        <taxon>Araneoidea</taxon>
        <taxon>Nephilidae</taxon>
        <taxon>Trichonephila</taxon>
    </lineage>
</organism>
<evidence type="ECO:0000313" key="1">
    <source>
        <dbReference type="EMBL" id="GFX93372.1"/>
    </source>
</evidence>
<protein>
    <submittedName>
        <fullName evidence="1">Uncharacterized protein</fullName>
    </submittedName>
</protein>